<dbReference type="EMBL" id="FN649729">
    <property type="protein sequence ID" value="CBJ27539.1"/>
    <property type="molecule type" value="Genomic_DNA"/>
</dbReference>
<reference evidence="5 6" key="1">
    <citation type="journal article" date="2010" name="Nature">
        <title>The Ectocarpus genome and the independent evolution of multicellularity in brown algae.</title>
        <authorList>
            <person name="Cock J.M."/>
            <person name="Sterck L."/>
            <person name="Rouze P."/>
            <person name="Scornet D."/>
            <person name="Allen A.E."/>
            <person name="Amoutzias G."/>
            <person name="Anthouard V."/>
            <person name="Artiguenave F."/>
            <person name="Aury J.M."/>
            <person name="Badger J.H."/>
            <person name="Beszteri B."/>
            <person name="Billiau K."/>
            <person name="Bonnet E."/>
            <person name="Bothwell J.H."/>
            <person name="Bowler C."/>
            <person name="Boyen C."/>
            <person name="Brownlee C."/>
            <person name="Carrano C.J."/>
            <person name="Charrier B."/>
            <person name="Cho G.Y."/>
            <person name="Coelho S.M."/>
            <person name="Collen J."/>
            <person name="Corre E."/>
            <person name="Da Silva C."/>
            <person name="Delage L."/>
            <person name="Delaroque N."/>
            <person name="Dittami S.M."/>
            <person name="Doulbeau S."/>
            <person name="Elias M."/>
            <person name="Farnham G."/>
            <person name="Gachon C.M."/>
            <person name="Gschloessl B."/>
            <person name="Heesch S."/>
            <person name="Jabbari K."/>
            <person name="Jubin C."/>
            <person name="Kawai H."/>
            <person name="Kimura K."/>
            <person name="Kloareg B."/>
            <person name="Kupper F.C."/>
            <person name="Lang D."/>
            <person name="Le Bail A."/>
            <person name="Leblanc C."/>
            <person name="Lerouge P."/>
            <person name="Lohr M."/>
            <person name="Lopez P.J."/>
            <person name="Martens C."/>
            <person name="Maumus F."/>
            <person name="Michel G."/>
            <person name="Miranda-Saavedra D."/>
            <person name="Morales J."/>
            <person name="Moreau H."/>
            <person name="Motomura T."/>
            <person name="Nagasato C."/>
            <person name="Napoli C.A."/>
            <person name="Nelson D.R."/>
            <person name="Nyvall-Collen P."/>
            <person name="Peters A.F."/>
            <person name="Pommier C."/>
            <person name="Potin P."/>
            <person name="Poulain J."/>
            <person name="Quesneville H."/>
            <person name="Read B."/>
            <person name="Rensing S.A."/>
            <person name="Ritter A."/>
            <person name="Rousvoal S."/>
            <person name="Samanta M."/>
            <person name="Samson G."/>
            <person name="Schroeder D.C."/>
            <person name="Segurens B."/>
            <person name="Strittmatter M."/>
            <person name="Tonon T."/>
            <person name="Tregear J.W."/>
            <person name="Valentin K."/>
            <person name="von Dassow P."/>
            <person name="Yamagishi T."/>
            <person name="Van de Peer Y."/>
            <person name="Wincker P."/>
        </authorList>
    </citation>
    <scope>NUCLEOTIDE SEQUENCE [LARGE SCALE GENOMIC DNA]</scope>
    <source>
        <strain evidence="6">Ec32 / CCAP1310/4</strain>
    </source>
</reference>
<dbReference type="OrthoDB" id="189024at2759"/>
<dbReference type="InParanoid" id="D7G6E4"/>
<feature type="signal peptide" evidence="3">
    <location>
        <begin position="1"/>
        <end position="24"/>
    </location>
</feature>
<evidence type="ECO:0000313" key="6">
    <source>
        <dbReference type="Proteomes" id="UP000002630"/>
    </source>
</evidence>
<dbReference type="OMA" id="WRMTYLD"/>
<evidence type="ECO:0000313" key="5">
    <source>
        <dbReference type="EMBL" id="CBJ27539.1"/>
    </source>
</evidence>
<dbReference type="PANTHER" id="PTHR31906">
    <property type="entry name" value="PLASTID-LIPID-ASSOCIATED PROTEIN 4, CHLOROPLASTIC-RELATED"/>
    <property type="match status" value="1"/>
</dbReference>
<dbReference type="EMBL" id="FN648960">
    <property type="protein sequence ID" value="CBJ27539.1"/>
    <property type="molecule type" value="Genomic_DNA"/>
</dbReference>
<evidence type="ECO:0000256" key="3">
    <source>
        <dbReference type="SAM" id="SignalP"/>
    </source>
</evidence>
<keyword evidence="6" id="KW-1185">Reference proteome</keyword>
<proteinExistence type="predicted"/>
<dbReference type="InterPro" id="IPR006843">
    <property type="entry name" value="PAP/fibrillin_dom"/>
</dbReference>
<organism evidence="5 6">
    <name type="scientific">Ectocarpus siliculosus</name>
    <name type="common">Brown alga</name>
    <name type="synonym">Conferva siliculosa</name>
    <dbReference type="NCBI Taxonomy" id="2880"/>
    <lineage>
        <taxon>Eukaryota</taxon>
        <taxon>Sar</taxon>
        <taxon>Stramenopiles</taxon>
        <taxon>Ochrophyta</taxon>
        <taxon>PX clade</taxon>
        <taxon>Phaeophyceae</taxon>
        <taxon>Ectocarpales</taxon>
        <taxon>Ectocarpaceae</taxon>
        <taxon>Ectocarpus</taxon>
    </lineage>
</organism>
<dbReference type="AlphaFoldDB" id="D7G6E4"/>
<dbReference type="eggNOG" id="ENOG502S6TC">
    <property type="taxonomic scope" value="Eukaryota"/>
</dbReference>
<evidence type="ECO:0000259" key="4">
    <source>
        <dbReference type="Pfam" id="PF04755"/>
    </source>
</evidence>
<feature type="domain" description="Plastid lipid-associated protein/fibrillin conserved" evidence="4">
    <location>
        <begin position="61"/>
        <end position="180"/>
    </location>
</feature>
<sequence>MISTRHARFPLCLLLAAFIPISTAFTGKVPWRLPVAEKRDQVLPRLKAKHADEVAVEEVRALKQTILEEAAGTSNGLKATPQQRDAISKAINGLAAANPTKDITTSELATGTWDLIYTTTPGASGGKLGPFIGEVQQEVDIAEGLYVNYVRLGPLTGRLEATWDVVNKSQWKVVFKSIAFLLFGQQLVKNELDQAGLWTLSYLDDDMRVLTARSLERDTGNVYVLARA</sequence>
<dbReference type="Proteomes" id="UP000002630">
    <property type="component" value="Linkage Group LG04"/>
</dbReference>
<gene>
    <name evidence="5" type="ORF">Esi_0073_0138</name>
</gene>
<evidence type="ECO:0000256" key="2">
    <source>
        <dbReference type="ARBA" id="ARBA00022640"/>
    </source>
</evidence>
<dbReference type="InterPro" id="IPR039633">
    <property type="entry name" value="PAP"/>
</dbReference>
<dbReference type="Pfam" id="PF04755">
    <property type="entry name" value="PAP_fibrillin"/>
    <property type="match status" value="1"/>
</dbReference>
<feature type="chain" id="PRO_5003096201" description="Plastid lipid-associated protein/fibrillin conserved domain-containing protein" evidence="3">
    <location>
        <begin position="25"/>
        <end position="228"/>
    </location>
</feature>
<protein>
    <recommendedName>
        <fullName evidence="4">Plastid lipid-associated protein/fibrillin conserved domain-containing protein</fullName>
    </recommendedName>
</protein>
<keyword evidence="3" id="KW-0732">Signal</keyword>
<comment type="subcellular location">
    <subcellularLocation>
        <location evidence="1">Plastid</location>
    </subcellularLocation>
</comment>
<dbReference type="GO" id="GO:0009536">
    <property type="term" value="C:plastid"/>
    <property type="evidence" value="ECO:0007669"/>
    <property type="project" value="UniProtKB-SubCell"/>
</dbReference>
<keyword evidence="2" id="KW-0934">Plastid</keyword>
<accession>D7G6E4</accession>
<name>D7G6E4_ECTSI</name>
<evidence type="ECO:0000256" key="1">
    <source>
        <dbReference type="ARBA" id="ARBA00004474"/>
    </source>
</evidence>